<evidence type="ECO:0000259" key="3">
    <source>
        <dbReference type="PROSITE" id="PS50097"/>
    </source>
</evidence>
<keyword evidence="1" id="KW-0677">Repeat</keyword>
<dbReference type="PROSITE" id="PS50097">
    <property type="entry name" value="BTB"/>
    <property type="match status" value="1"/>
</dbReference>
<dbReference type="Gene3D" id="3.30.710.10">
    <property type="entry name" value="Potassium Channel Kv1.1, Chain A"/>
    <property type="match status" value="1"/>
</dbReference>
<dbReference type="InterPro" id="IPR000210">
    <property type="entry name" value="BTB/POZ_dom"/>
</dbReference>
<proteinExistence type="predicted"/>
<dbReference type="SUPFAM" id="SSF54695">
    <property type="entry name" value="POZ domain"/>
    <property type="match status" value="1"/>
</dbReference>
<dbReference type="PANTHER" id="PTHR46231:SF1">
    <property type="entry name" value="ANKYRIN REPEAT AND BTB_POZ DOMAIN-CONTAINING PROTEIN 1"/>
    <property type="match status" value="1"/>
</dbReference>
<dbReference type="GO" id="GO:0005737">
    <property type="term" value="C:cytoplasm"/>
    <property type="evidence" value="ECO:0007669"/>
    <property type="project" value="TreeGrafter"/>
</dbReference>
<dbReference type="SMART" id="SM00225">
    <property type="entry name" value="BTB"/>
    <property type="match status" value="1"/>
</dbReference>
<reference evidence="4 5" key="1">
    <citation type="submission" date="2016-10" db="EMBL/GenBank/DDBJ databases">
        <authorList>
            <person name="Varghese N."/>
        </authorList>
    </citation>
    <scope>NUCLEOTIDE SEQUENCE [LARGE SCALE GENOMIC DNA]</scope>
</reference>
<dbReference type="PANTHER" id="PTHR46231">
    <property type="entry name" value="ANKYRIN REPEAT AND BTB/POZ DOMAIN-CONTAINING PROTEIN 1"/>
    <property type="match status" value="1"/>
</dbReference>
<feature type="domain" description="BTB" evidence="3">
    <location>
        <begin position="28"/>
        <end position="90"/>
    </location>
</feature>
<keyword evidence="2" id="KW-0040">ANK repeat</keyword>
<dbReference type="InterPro" id="IPR044515">
    <property type="entry name" value="ABTB1"/>
</dbReference>
<sequence length="258" mass="29656">MARSKLNSKKASSSGMDMSEYFKQDALSDVTLKYSDQEMKCHKIILATRSEYFRKLCGPNSQFAEATQAVIELKDDDPTALEALLRHIYTFDYIDDQEKRKDDWMFHIHYSIVARKYGFTTESYGAITAFGKIVKTIEAPVLLCKVITTVARFEDLPTRAGLMVSDLMLSRLHTLLDLEEFRSYLHTNEGTLWKLMKQLEPVKLEPVRVNLYRCAEPGCRYMVRAEHLGGLLCSSHFTKPKLVFSCMVDDEEADTMVY</sequence>
<protein>
    <recommendedName>
        <fullName evidence="3">BTB domain-containing protein</fullName>
    </recommendedName>
</protein>
<evidence type="ECO:0000313" key="5">
    <source>
        <dbReference type="Proteomes" id="UP000215453"/>
    </source>
</evidence>
<dbReference type="Proteomes" id="UP000215453">
    <property type="component" value="Chromosome 10"/>
</dbReference>
<name>A0A1Y6LVV7_ZYMTR</name>
<dbReference type="AlphaFoldDB" id="A0A1Y6LVV7"/>
<organism evidence="4 5">
    <name type="scientific">Zymoseptoria tritici ST99CH_1A5</name>
    <dbReference type="NCBI Taxonomy" id="1276529"/>
    <lineage>
        <taxon>Eukaryota</taxon>
        <taxon>Fungi</taxon>
        <taxon>Dikarya</taxon>
        <taxon>Ascomycota</taxon>
        <taxon>Pezizomycotina</taxon>
        <taxon>Dothideomycetes</taxon>
        <taxon>Dothideomycetidae</taxon>
        <taxon>Mycosphaerellales</taxon>
        <taxon>Mycosphaerellaceae</taxon>
        <taxon>Zymoseptoria</taxon>
    </lineage>
</organism>
<dbReference type="InterPro" id="IPR011333">
    <property type="entry name" value="SKP1/BTB/POZ_sf"/>
</dbReference>
<evidence type="ECO:0000256" key="1">
    <source>
        <dbReference type="ARBA" id="ARBA00022737"/>
    </source>
</evidence>
<dbReference type="Pfam" id="PF00651">
    <property type="entry name" value="BTB"/>
    <property type="match status" value="1"/>
</dbReference>
<dbReference type="GO" id="GO:0000151">
    <property type="term" value="C:ubiquitin ligase complex"/>
    <property type="evidence" value="ECO:0007669"/>
    <property type="project" value="TreeGrafter"/>
</dbReference>
<dbReference type="CDD" id="cd18186">
    <property type="entry name" value="BTB_POZ_ZBTB_KLHL-like"/>
    <property type="match status" value="1"/>
</dbReference>
<evidence type="ECO:0000256" key="2">
    <source>
        <dbReference type="ARBA" id="ARBA00023043"/>
    </source>
</evidence>
<evidence type="ECO:0000313" key="4">
    <source>
        <dbReference type="EMBL" id="SMY28517.1"/>
    </source>
</evidence>
<accession>A0A1Y6LVV7</accession>
<dbReference type="EMBL" id="LT882685">
    <property type="protein sequence ID" value="SMY28517.1"/>
    <property type="molecule type" value="Genomic_DNA"/>
</dbReference>
<gene>
    <name evidence="4" type="ORF">ZT1A5_G9962</name>
</gene>